<gene>
    <name evidence="7" type="primary">Aifm3_0</name>
    <name evidence="7" type="ORF">EYF80_063418</name>
</gene>
<evidence type="ECO:0000256" key="3">
    <source>
        <dbReference type="ARBA" id="ARBA00023004"/>
    </source>
</evidence>
<keyword evidence="1" id="KW-0001">2Fe-2S</keyword>
<keyword evidence="8" id="KW-1185">Reference proteome</keyword>
<keyword evidence="4" id="KW-0411">Iron-sulfur</keyword>
<comment type="caution">
    <text evidence="7">The sequence shown here is derived from an EMBL/GenBank/DDBJ whole genome shotgun (WGS) entry which is preliminary data.</text>
</comment>
<protein>
    <submittedName>
        <fullName evidence="7">Apoptosis-inducing factor 3</fullName>
    </submittedName>
</protein>
<dbReference type="GO" id="GO:0046872">
    <property type="term" value="F:metal ion binding"/>
    <property type="evidence" value="ECO:0007669"/>
    <property type="project" value="UniProtKB-KW"/>
</dbReference>
<dbReference type="Pfam" id="PF00355">
    <property type="entry name" value="Rieske"/>
    <property type="match status" value="1"/>
</dbReference>
<accession>A0A4Z2ED60</accession>
<name>A0A4Z2ED60_9TELE</name>
<evidence type="ECO:0000256" key="2">
    <source>
        <dbReference type="ARBA" id="ARBA00022723"/>
    </source>
</evidence>
<sequence>MRLQPVLREMCLCCAVEVKVELSLLEKEKELDGLSPNGKASPLADPRPNGALGHGAEDDATPPPLDHKPRDYVEASVCHVKDLENGQMREVDVGGGRALLIKEHGEFSAMAHKCPHYGAPLVKGESCVCVCVCVCVCMCVCVCAEPLLATLAP</sequence>
<reference evidence="7 8" key="1">
    <citation type="submission" date="2019-03" db="EMBL/GenBank/DDBJ databases">
        <title>First draft genome of Liparis tanakae, snailfish: a comprehensive survey of snailfish specific genes.</title>
        <authorList>
            <person name="Kim W."/>
            <person name="Song I."/>
            <person name="Jeong J.-H."/>
            <person name="Kim D."/>
            <person name="Kim S."/>
            <person name="Ryu S."/>
            <person name="Song J.Y."/>
            <person name="Lee S.K."/>
        </authorList>
    </citation>
    <scope>NUCLEOTIDE SEQUENCE [LARGE SCALE GENOMIC DNA]</scope>
    <source>
        <tissue evidence="7">Muscle</tissue>
    </source>
</reference>
<organism evidence="7 8">
    <name type="scientific">Liparis tanakae</name>
    <name type="common">Tanaka's snailfish</name>
    <dbReference type="NCBI Taxonomy" id="230148"/>
    <lineage>
        <taxon>Eukaryota</taxon>
        <taxon>Metazoa</taxon>
        <taxon>Chordata</taxon>
        <taxon>Craniata</taxon>
        <taxon>Vertebrata</taxon>
        <taxon>Euteleostomi</taxon>
        <taxon>Actinopterygii</taxon>
        <taxon>Neopterygii</taxon>
        <taxon>Teleostei</taxon>
        <taxon>Neoteleostei</taxon>
        <taxon>Acanthomorphata</taxon>
        <taxon>Eupercaria</taxon>
        <taxon>Perciformes</taxon>
        <taxon>Cottioidei</taxon>
        <taxon>Cottales</taxon>
        <taxon>Liparidae</taxon>
        <taxon>Liparis</taxon>
    </lineage>
</organism>
<dbReference type="AlphaFoldDB" id="A0A4Z2ED60"/>
<dbReference type="EMBL" id="SRLO01010253">
    <property type="protein sequence ID" value="TNN26444.1"/>
    <property type="molecule type" value="Genomic_DNA"/>
</dbReference>
<evidence type="ECO:0000259" key="6">
    <source>
        <dbReference type="PROSITE" id="PS51296"/>
    </source>
</evidence>
<dbReference type="Proteomes" id="UP000314294">
    <property type="component" value="Unassembled WGS sequence"/>
</dbReference>
<dbReference type="GO" id="GO:0051537">
    <property type="term" value="F:2 iron, 2 sulfur cluster binding"/>
    <property type="evidence" value="ECO:0007669"/>
    <property type="project" value="UniProtKB-KW"/>
</dbReference>
<keyword evidence="3" id="KW-0408">Iron</keyword>
<feature type="region of interest" description="Disordered" evidence="5">
    <location>
        <begin position="33"/>
        <end position="70"/>
    </location>
</feature>
<dbReference type="InterPro" id="IPR017941">
    <property type="entry name" value="Rieske_2Fe-2S"/>
</dbReference>
<dbReference type="Gene3D" id="2.102.10.10">
    <property type="entry name" value="Rieske [2Fe-2S] iron-sulphur domain"/>
    <property type="match status" value="1"/>
</dbReference>
<feature type="domain" description="Rieske" evidence="6">
    <location>
        <begin position="75"/>
        <end position="137"/>
    </location>
</feature>
<evidence type="ECO:0000313" key="7">
    <source>
        <dbReference type="EMBL" id="TNN26444.1"/>
    </source>
</evidence>
<dbReference type="OrthoDB" id="432169at2759"/>
<evidence type="ECO:0000256" key="1">
    <source>
        <dbReference type="ARBA" id="ARBA00022714"/>
    </source>
</evidence>
<evidence type="ECO:0000256" key="4">
    <source>
        <dbReference type="ARBA" id="ARBA00023014"/>
    </source>
</evidence>
<proteinExistence type="predicted"/>
<dbReference type="SUPFAM" id="SSF50022">
    <property type="entry name" value="ISP domain"/>
    <property type="match status" value="1"/>
</dbReference>
<keyword evidence="2" id="KW-0479">Metal-binding</keyword>
<dbReference type="PROSITE" id="PS51296">
    <property type="entry name" value="RIESKE"/>
    <property type="match status" value="1"/>
</dbReference>
<evidence type="ECO:0000313" key="8">
    <source>
        <dbReference type="Proteomes" id="UP000314294"/>
    </source>
</evidence>
<evidence type="ECO:0000256" key="5">
    <source>
        <dbReference type="SAM" id="MobiDB-lite"/>
    </source>
</evidence>
<dbReference type="InterPro" id="IPR036922">
    <property type="entry name" value="Rieske_2Fe-2S_sf"/>
</dbReference>